<dbReference type="InterPro" id="IPR022414">
    <property type="entry name" value="ATP-guanido_PTrfase_cat"/>
</dbReference>
<dbReference type="HAMAP" id="MF_00602">
    <property type="entry name" value="Prot_Arg_kinase"/>
    <property type="match status" value="1"/>
</dbReference>
<dbReference type="GO" id="GO:0005524">
    <property type="term" value="F:ATP binding"/>
    <property type="evidence" value="ECO:0007669"/>
    <property type="project" value="UniProtKB-UniRule"/>
</dbReference>
<dbReference type="InterPro" id="IPR023660">
    <property type="entry name" value="Arg_Kinase"/>
</dbReference>
<dbReference type="GO" id="GO:0004111">
    <property type="term" value="F:creatine kinase activity"/>
    <property type="evidence" value="ECO:0007669"/>
    <property type="project" value="InterPro"/>
</dbReference>
<dbReference type="Pfam" id="PF00217">
    <property type="entry name" value="ATP-gua_Ptrans"/>
    <property type="match status" value="1"/>
</dbReference>
<sequence>MTMKYSQWMDGTGPDADIVLSCRVRLARNLLATPFPHRMDDGQAQTMLARVEEAVHHLETGWHLTFSRLSNLTPITRQVLVEKHLVSPLLAQDPIRYEAVAIDDRESISIMINEEDHLRIQVVLPGLQLNECWKVANQLDDAMEQYLDFAFDPKSGYITACPTNIGTAMRASVMIHLPALVLTHQASQVFTTLAQLGMVVRGLYGEGSEALGNIFQISNQVSLGLSEEEFIHNLTVVTQQIVGRERHARQHLLQNAGTALADRVGRAWGLLTHARIMSSEEALRLLSEVKLGADLGLIEAPNAATYAQLIVATRPGFLQVEAGRELNPVERDQLRADYLRRLLGEQNRV</sequence>
<evidence type="ECO:0000313" key="9">
    <source>
        <dbReference type="EMBL" id="PSR32544.1"/>
    </source>
</evidence>
<dbReference type="InterPro" id="IPR014746">
    <property type="entry name" value="Gln_synth/guanido_kin_cat_dom"/>
</dbReference>
<dbReference type="SUPFAM" id="SSF55931">
    <property type="entry name" value="Glutamine synthetase/guanido kinase"/>
    <property type="match status" value="1"/>
</dbReference>
<feature type="binding site" evidence="5 6">
    <location>
        <position position="84"/>
    </location>
    <ligand>
        <name>ATP</name>
        <dbReference type="ChEBI" id="CHEBI:30616"/>
    </ligand>
</feature>
<feature type="binding site" evidence="6">
    <location>
        <begin position="21"/>
        <end position="25"/>
    </location>
    <ligand>
        <name>ATP</name>
        <dbReference type="ChEBI" id="CHEBI:30616"/>
    </ligand>
</feature>
<feature type="short sequence motif" description="RDXXRA motif of the pArg binding pocket involved in allosteric regulation" evidence="5">
    <location>
        <begin position="331"/>
        <end position="336"/>
    </location>
</feature>
<feature type="binding site" evidence="5 6">
    <location>
        <position position="119"/>
    </location>
    <ligand>
        <name>ATP</name>
        <dbReference type="ChEBI" id="CHEBI:30616"/>
    </ligand>
</feature>
<feature type="binding site" evidence="5 6">
    <location>
        <begin position="201"/>
        <end position="206"/>
    </location>
    <ligand>
        <name>ATP</name>
        <dbReference type="ChEBI" id="CHEBI:30616"/>
    </ligand>
</feature>
<evidence type="ECO:0000256" key="1">
    <source>
        <dbReference type="ARBA" id="ARBA00022679"/>
    </source>
</evidence>
<dbReference type="GO" id="GO:1990424">
    <property type="term" value="F:protein arginine kinase activity"/>
    <property type="evidence" value="ECO:0007669"/>
    <property type="project" value="UniProtKB-EC"/>
</dbReference>
<dbReference type="InterPro" id="IPR022415">
    <property type="entry name" value="ATP-guanido_PTrfase_AS"/>
</dbReference>
<dbReference type="AlphaFoldDB" id="A0A2T2XDE4"/>
<dbReference type="EC" id="2.7.14.1" evidence="5"/>
<evidence type="ECO:0000256" key="5">
    <source>
        <dbReference type="HAMAP-Rule" id="MF_00602"/>
    </source>
</evidence>
<comment type="catalytic activity">
    <reaction evidence="5">
        <text>L-arginyl-[protein] + ATP = N(omega)-phospho-L-arginyl-[protein] + ADP + H(+)</text>
        <dbReference type="Rhea" id="RHEA:43384"/>
        <dbReference type="Rhea" id="RHEA-COMP:10532"/>
        <dbReference type="Rhea" id="RHEA-COMP:10533"/>
        <dbReference type="ChEBI" id="CHEBI:15378"/>
        <dbReference type="ChEBI" id="CHEBI:29965"/>
        <dbReference type="ChEBI" id="CHEBI:30616"/>
        <dbReference type="ChEBI" id="CHEBI:83226"/>
        <dbReference type="ChEBI" id="CHEBI:456216"/>
        <dbReference type="EC" id="2.7.14.1"/>
    </reaction>
</comment>
<keyword evidence="4 5" id="KW-0067">ATP-binding</keyword>
<dbReference type="GO" id="GO:0005615">
    <property type="term" value="C:extracellular space"/>
    <property type="evidence" value="ECO:0007669"/>
    <property type="project" value="TreeGrafter"/>
</dbReference>
<dbReference type="InterPro" id="IPR000749">
    <property type="entry name" value="ATP-guanido_PTrfase"/>
</dbReference>
<organism evidence="9 10">
    <name type="scientific">Sulfobacillus benefaciens</name>
    <dbReference type="NCBI Taxonomy" id="453960"/>
    <lineage>
        <taxon>Bacteria</taxon>
        <taxon>Bacillati</taxon>
        <taxon>Bacillota</taxon>
        <taxon>Clostridia</taxon>
        <taxon>Eubacteriales</taxon>
        <taxon>Clostridiales Family XVII. Incertae Sedis</taxon>
        <taxon>Sulfobacillus</taxon>
    </lineage>
</organism>
<evidence type="ECO:0000256" key="2">
    <source>
        <dbReference type="ARBA" id="ARBA00022741"/>
    </source>
</evidence>
<keyword evidence="2 5" id="KW-0547">Nucleotide-binding</keyword>
<comment type="function">
    <text evidence="5">Catalyzes the specific phosphorylation of arginine residues in proteins.</text>
</comment>
<dbReference type="GO" id="GO:0046314">
    <property type="term" value="P:phosphocreatine biosynthetic process"/>
    <property type="evidence" value="ECO:0007669"/>
    <property type="project" value="InterPro"/>
</dbReference>
<evidence type="ECO:0000256" key="6">
    <source>
        <dbReference type="PROSITE-ProRule" id="PRU00843"/>
    </source>
</evidence>
<comment type="caution">
    <text evidence="5">Lacks conserved residue(s) required for the propagation of feature annotation.</text>
</comment>
<protein>
    <recommendedName>
        <fullName evidence="5">Protein-arginine kinase</fullName>
        <ecNumber evidence="5">2.7.14.1</ecNumber>
    </recommendedName>
</protein>
<comment type="caution">
    <text evidence="9">The sequence shown here is derived from an EMBL/GenBank/DDBJ whole genome shotgun (WGS) entry which is preliminary data.</text>
</comment>
<comment type="similarity">
    <text evidence="5 6 7">Belongs to the ATP:guanido phosphotransferase family.</text>
</comment>
<keyword evidence="5" id="KW-0021">Allosteric enzyme</keyword>
<reference evidence="9 10" key="1">
    <citation type="journal article" date="2014" name="BMC Genomics">
        <title>Comparison of environmental and isolate Sulfobacillus genomes reveals diverse carbon, sulfur, nitrogen, and hydrogen metabolisms.</title>
        <authorList>
            <person name="Justice N.B."/>
            <person name="Norman A."/>
            <person name="Brown C.T."/>
            <person name="Singh A."/>
            <person name="Thomas B.C."/>
            <person name="Banfield J.F."/>
        </authorList>
    </citation>
    <scope>NUCLEOTIDE SEQUENCE [LARGE SCALE GENOMIC DNA]</scope>
    <source>
        <strain evidence="9">AMDSBA4</strain>
    </source>
</reference>
<evidence type="ECO:0000313" key="10">
    <source>
        <dbReference type="Proteomes" id="UP000242972"/>
    </source>
</evidence>
<dbReference type="PANTHER" id="PTHR11547">
    <property type="entry name" value="ARGININE OR CREATINE KINASE"/>
    <property type="match status" value="1"/>
</dbReference>
<evidence type="ECO:0000256" key="4">
    <source>
        <dbReference type="ARBA" id="ARBA00022840"/>
    </source>
</evidence>
<comment type="activity regulation">
    <text evidence="5">Appears to be allosterically activated by the binding of pArg-containing polypeptides to the pArg-binding pocket localized in the C-terminal domain of McsB.</text>
</comment>
<dbReference type="PROSITE" id="PS51510">
    <property type="entry name" value="PHOSPHAGEN_KINASE_C"/>
    <property type="match status" value="1"/>
</dbReference>
<dbReference type="EMBL" id="PXYW01000037">
    <property type="protein sequence ID" value="PSR32544.1"/>
    <property type="molecule type" value="Genomic_DNA"/>
</dbReference>
<keyword evidence="3 5" id="KW-0418">Kinase</keyword>
<dbReference type="PROSITE" id="PS00112">
    <property type="entry name" value="PHOSPHAGEN_KINASE"/>
    <property type="match status" value="1"/>
</dbReference>
<accession>A0A2T2XDE4</accession>
<keyword evidence="1 5" id="KW-0808">Transferase</keyword>
<evidence type="ECO:0000259" key="8">
    <source>
        <dbReference type="PROSITE" id="PS51510"/>
    </source>
</evidence>
<evidence type="ECO:0000256" key="7">
    <source>
        <dbReference type="RuleBase" id="RU000505"/>
    </source>
</evidence>
<dbReference type="NCBIfam" id="NF002194">
    <property type="entry name" value="PRK01059.1-4"/>
    <property type="match status" value="1"/>
</dbReference>
<proteinExistence type="inferred from homology"/>
<feature type="domain" description="Phosphagen kinase C-terminal" evidence="8">
    <location>
        <begin position="18"/>
        <end position="248"/>
    </location>
</feature>
<dbReference type="Gene3D" id="3.30.590.10">
    <property type="entry name" value="Glutamine synthetase/guanido kinase, catalytic domain"/>
    <property type="match status" value="1"/>
</dbReference>
<dbReference type="CDD" id="cd07930">
    <property type="entry name" value="bacterial_phosphagen_kinase"/>
    <property type="match status" value="1"/>
</dbReference>
<feature type="binding site" evidence="5 6">
    <location>
        <begin position="170"/>
        <end position="174"/>
    </location>
    <ligand>
        <name>ATP</name>
        <dbReference type="ChEBI" id="CHEBI:30616"/>
    </ligand>
</feature>
<name>A0A2T2XDE4_9FIRM</name>
<evidence type="ECO:0000256" key="3">
    <source>
        <dbReference type="ARBA" id="ARBA00022777"/>
    </source>
</evidence>
<dbReference type="PANTHER" id="PTHR11547:SF38">
    <property type="entry name" value="ARGININE KINASE 1-RELATED"/>
    <property type="match status" value="1"/>
</dbReference>
<gene>
    <name evidence="5" type="primary">mcsB</name>
    <name evidence="9" type="ORF">C7B46_13820</name>
</gene>
<dbReference type="Proteomes" id="UP000242972">
    <property type="component" value="Unassembled WGS sequence"/>
</dbReference>